<keyword evidence="2" id="KW-1185">Reference proteome</keyword>
<organism evidence="1 2">
    <name type="scientific">Gossypium arboreum</name>
    <name type="common">Tree cotton</name>
    <name type="synonym">Gossypium nanking</name>
    <dbReference type="NCBI Taxonomy" id="29729"/>
    <lineage>
        <taxon>Eukaryota</taxon>
        <taxon>Viridiplantae</taxon>
        <taxon>Streptophyta</taxon>
        <taxon>Embryophyta</taxon>
        <taxon>Tracheophyta</taxon>
        <taxon>Spermatophyta</taxon>
        <taxon>Magnoliopsida</taxon>
        <taxon>eudicotyledons</taxon>
        <taxon>Gunneridae</taxon>
        <taxon>Pentapetalae</taxon>
        <taxon>rosids</taxon>
        <taxon>malvids</taxon>
        <taxon>Malvales</taxon>
        <taxon>Malvaceae</taxon>
        <taxon>Malvoideae</taxon>
        <taxon>Gossypium</taxon>
    </lineage>
</organism>
<reference evidence="2" key="1">
    <citation type="submission" date="2014-09" db="EMBL/GenBank/DDBJ databases">
        <authorList>
            <person name="Mudge J."/>
            <person name="Ramaraj T."/>
            <person name="Lindquist I.E."/>
            <person name="Bharti A.K."/>
            <person name="Sundararajan A."/>
            <person name="Cameron C.T."/>
            <person name="Woodward J.E."/>
            <person name="May G.D."/>
            <person name="Brubaker C."/>
            <person name="Broadhvest J."/>
            <person name="Wilkins T.A."/>
        </authorList>
    </citation>
    <scope>NUCLEOTIDE SEQUENCE</scope>
    <source>
        <strain evidence="2">cv. AKA8401</strain>
    </source>
</reference>
<gene>
    <name evidence="1" type="ORF">F383_29115</name>
</gene>
<evidence type="ECO:0000313" key="1">
    <source>
        <dbReference type="EMBL" id="KHG04686.1"/>
    </source>
</evidence>
<sequence length="21" mass="2602">MANLIFMYWQWSRFKPLALSV</sequence>
<accession>A0A0B0N0J1</accession>
<dbReference type="EMBL" id="JRRC01416505">
    <property type="protein sequence ID" value="KHG04686.1"/>
    <property type="molecule type" value="Genomic_DNA"/>
</dbReference>
<dbReference type="Proteomes" id="UP000032142">
    <property type="component" value="Unassembled WGS sequence"/>
</dbReference>
<evidence type="ECO:0000313" key="2">
    <source>
        <dbReference type="Proteomes" id="UP000032142"/>
    </source>
</evidence>
<protein>
    <submittedName>
        <fullName evidence="1">Uncharacterized protein</fullName>
    </submittedName>
</protein>
<proteinExistence type="predicted"/>
<comment type="caution">
    <text evidence="1">The sequence shown here is derived from an EMBL/GenBank/DDBJ whole genome shotgun (WGS) entry which is preliminary data.</text>
</comment>
<name>A0A0B0N0J1_GOSAR</name>
<dbReference type="AlphaFoldDB" id="A0A0B0N0J1"/>